<organism evidence="5 6">
    <name type="scientific">Undibacterium luofuense</name>
    <dbReference type="NCBI Taxonomy" id="2828733"/>
    <lineage>
        <taxon>Bacteria</taxon>
        <taxon>Pseudomonadati</taxon>
        <taxon>Pseudomonadota</taxon>
        <taxon>Betaproteobacteria</taxon>
        <taxon>Burkholderiales</taxon>
        <taxon>Oxalobacteraceae</taxon>
        <taxon>Undibacterium</taxon>
    </lineage>
</organism>
<evidence type="ECO:0000256" key="2">
    <source>
        <dbReference type="ARBA" id="ARBA00023067"/>
    </source>
</evidence>
<gene>
    <name evidence="5" type="ORF">KDM89_16935</name>
</gene>
<dbReference type="GO" id="GO:0030527">
    <property type="term" value="F:structural constituent of chromatin"/>
    <property type="evidence" value="ECO:0007669"/>
    <property type="project" value="InterPro"/>
</dbReference>
<keyword evidence="2" id="KW-0226">DNA condensation</keyword>
<proteinExistence type="inferred from homology"/>
<dbReference type="Proteomes" id="UP000680067">
    <property type="component" value="Unassembled WGS sequence"/>
</dbReference>
<dbReference type="PANTHER" id="PTHR33175">
    <property type="entry name" value="DNA-BINDING PROTEIN HU"/>
    <property type="match status" value="1"/>
</dbReference>
<protein>
    <submittedName>
        <fullName evidence="5">HU family DNA-binding protein</fullName>
    </submittedName>
</protein>
<dbReference type="GO" id="GO:0030261">
    <property type="term" value="P:chromosome condensation"/>
    <property type="evidence" value="ECO:0007669"/>
    <property type="project" value="UniProtKB-KW"/>
</dbReference>
<evidence type="ECO:0000256" key="1">
    <source>
        <dbReference type="ARBA" id="ARBA00010529"/>
    </source>
</evidence>
<dbReference type="PANTHER" id="PTHR33175:SF3">
    <property type="entry name" value="DNA-BINDING PROTEIN HU-BETA"/>
    <property type="match status" value="1"/>
</dbReference>
<keyword evidence="3 5" id="KW-0238">DNA-binding</keyword>
<dbReference type="Pfam" id="PF00216">
    <property type="entry name" value="Bac_DNA_binding"/>
    <property type="match status" value="1"/>
</dbReference>
<comment type="caution">
    <text evidence="5">The sequence shown here is derived from an EMBL/GenBank/DDBJ whole genome shotgun (WGS) entry which is preliminary data.</text>
</comment>
<dbReference type="SUPFAM" id="SSF47729">
    <property type="entry name" value="IHF-like DNA-binding proteins"/>
    <property type="match status" value="1"/>
</dbReference>
<evidence type="ECO:0000313" key="5">
    <source>
        <dbReference type="EMBL" id="MBR7783834.1"/>
    </source>
</evidence>
<dbReference type="GO" id="GO:0003677">
    <property type="term" value="F:DNA binding"/>
    <property type="evidence" value="ECO:0007669"/>
    <property type="project" value="UniProtKB-KW"/>
</dbReference>
<dbReference type="SMART" id="SM00411">
    <property type="entry name" value="BHL"/>
    <property type="match status" value="1"/>
</dbReference>
<comment type="similarity">
    <text evidence="1 4">Belongs to the bacterial histone-like protein family.</text>
</comment>
<dbReference type="AlphaFoldDB" id="A0A941I8G1"/>
<keyword evidence="6" id="KW-1185">Reference proteome</keyword>
<dbReference type="CDD" id="cd13831">
    <property type="entry name" value="HU"/>
    <property type="match status" value="1"/>
</dbReference>
<dbReference type="PRINTS" id="PR01727">
    <property type="entry name" value="DNABINDINGHU"/>
</dbReference>
<dbReference type="RefSeq" id="WP_212689107.1">
    <property type="nucleotide sequence ID" value="NZ_CAXBSD010000563.1"/>
</dbReference>
<sequence>MSKSLLVETIVAEHGLTKVAANEIVGTILDTIVSTVKKEGKIALPNIGTFQVAKRPARKGRNPSTGEAIKIPAKNTVRFKASTVIKEAVAKTKVAK</sequence>
<dbReference type="InterPro" id="IPR010992">
    <property type="entry name" value="IHF-like_DNA-bd_dom_sf"/>
</dbReference>
<reference evidence="5" key="1">
    <citation type="submission" date="2021-04" db="EMBL/GenBank/DDBJ databases">
        <title>novel species isolated from subtropical streams in China.</title>
        <authorList>
            <person name="Lu H."/>
        </authorList>
    </citation>
    <scope>NUCLEOTIDE SEQUENCE</scope>
    <source>
        <strain evidence="5">LFS511W</strain>
    </source>
</reference>
<evidence type="ECO:0000313" key="6">
    <source>
        <dbReference type="Proteomes" id="UP000680067"/>
    </source>
</evidence>
<name>A0A941I8G1_9BURK</name>
<dbReference type="Gene3D" id="4.10.520.10">
    <property type="entry name" value="IHF-like DNA-binding proteins"/>
    <property type="match status" value="1"/>
</dbReference>
<evidence type="ECO:0000256" key="4">
    <source>
        <dbReference type="RuleBase" id="RU003939"/>
    </source>
</evidence>
<accession>A0A941I8G1</accession>
<dbReference type="EMBL" id="JAGSPN010000015">
    <property type="protein sequence ID" value="MBR7783834.1"/>
    <property type="molecule type" value="Genomic_DNA"/>
</dbReference>
<dbReference type="InterPro" id="IPR000119">
    <property type="entry name" value="Hist_DNA-bd"/>
</dbReference>
<evidence type="ECO:0000256" key="3">
    <source>
        <dbReference type="ARBA" id="ARBA00023125"/>
    </source>
</evidence>